<dbReference type="AlphaFoldDB" id="A0A078AXA5"/>
<reference evidence="2 3" key="1">
    <citation type="submission" date="2014-06" db="EMBL/GenBank/DDBJ databases">
        <authorList>
            <person name="Swart Estienne"/>
        </authorList>
    </citation>
    <scope>NUCLEOTIDE SEQUENCE [LARGE SCALE GENOMIC DNA]</scope>
    <source>
        <strain evidence="2 3">130c</strain>
    </source>
</reference>
<sequence>MEYELDRKFDKQQEFKHDQIQRDHREDRVYNNSRDQKFREQRQNKSKSKSKTKSRSREKERDRERERPRSPHRRRYRSRSPSYQKNREDTSRYRRKRESKWSDKPANFSQNMHQSSGMSCEIGQQLTPDLQELANKLYAAHPGLALNTTPYYYHWSPGLHPNITKLLNDPNKFKKKVYIPQSQHINFVGLLIGPKGTYQKKLEEDTGFEIKQEITFKDMQQQIRIMQKKILRILMSQYMLRLYNSFLQLVGDSEKQVNDAETTIMNVLFANDEERNRIRTEQLRVAEELNNQVFPFQVDDSMMTPYGPPSPTVKEVKLSEISKCKVVLRSKLLKRKWLEVKQEMFLLRDPKKDMILPKN</sequence>
<protein>
    <recommendedName>
        <fullName evidence="4">Branchpoint-bridging protein</fullName>
    </recommendedName>
</protein>
<keyword evidence="3" id="KW-1185">Reference proteome</keyword>
<dbReference type="SUPFAM" id="SSF54791">
    <property type="entry name" value="Eukaryotic type KH-domain (KH-domain type I)"/>
    <property type="match status" value="1"/>
</dbReference>
<organism evidence="2 3">
    <name type="scientific">Stylonychia lemnae</name>
    <name type="common">Ciliate</name>
    <dbReference type="NCBI Taxonomy" id="5949"/>
    <lineage>
        <taxon>Eukaryota</taxon>
        <taxon>Sar</taxon>
        <taxon>Alveolata</taxon>
        <taxon>Ciliophora</taxon>
        <taxon>Intramacronucleata</taxon>
        <taxon>Spirotrichea</taxon>
        <taxon>Stichotrichia</taxon>
        <taxon>Sporadotrichida</taxon>
        <taxon>Oxytrichidae</taxon>
        <taxon>Stylonychinae</taxon>
        <taxon>Stylonychia</taxon>
    </lineage>
</organism>
<feature type="compositionally biased region" description="Basic and acidic residues" evidence="1">
    <location>
        <begin position="1"/>
        <end position="43"/>
    </location>
</feature>
<evidence type="ECO:0000313" key="2">
    <source>
        <dbReference type="EMBL" id="CDW86804.1"/>
    </source>
</evidence>
<evidence type="ECO:0008006" key="4">
    <source>
        <dbReference type="Google" id="ProtNLM"/>
    </source>
</evidence>
<feature type="region of interest" description="Disordered" evidence="1">
    <location>
        <begin position="1"/>
        <end position="114"/>
    </location>
</feature>
<feature type="compositionally biased region" description="Basic residues" evidence="1">
    <location>
        <begin position="44"/>
        <end position="54"/>
    </location>
</feature>
<gene>
    <name evidence="2" type="primary">Contig8869.g9474</name>
    <name evidence="2" type="ORF">STYLEM_15903</name>
</gene>
<proteinExistence type="predicted"/>
<dbReference type="GO" id="GO:0003723">
    <property type="term" value="F:RNA binding"/>
    <property type="evidence" value="ECO:0007669"/>
    <property type="project" value="InterPro"/>
</dbReference>
<name>A0A078AXA5_STYLE</name>
<evidence type="ECO:0000313" key="3">
    <source>
        <dbReference type="Proteomes" id="UP000039865"/>
    </source>
</evidence>
<dbReference type="Proteomes" id="UP000039865">
    <property type="component" value="Unassembled WGS sequence"/>
</dbReference>
<dbReference type="InterPro" id="IPR036612">
    <property type="entry name" value="KH_dom_type_1_sf"/>
</dbReference>
<feature type="compositionally biased region" description="Basic and acidic residues" evidence="1">
    <location>
        <begin position="55"/>
        <end position="69"/>
    </location>
</feature>
<dbReference type="Gene3D" id="3.30.1370.10">
    <property type="entry name" value="K Homology domain, type 1"/>
    <property type="match status" value="1"/>
</dbReference>
<dbReference type="InParanoid" id="A0A078AXA5"/>
<accession>A0A078AXA5</accession>
<dbReference type="OrthoDB" id="6777263at2759"/>
<dbReference type="EMBL" id="CCKQ01014992">
    <property type="protein sequence ID" value="CDW86804.1"/>
    <property type="molecule type" value="Genomic_DNA"/>
</dbReference>
<evidence type="ECO:0000256" key="1">
    <source>
        <dbReference type="SAM" id="MobiDB-lite"/>
    </source>
</evidence>